<accession>A0A183IEZ9</accession>
<protein>
    <submittedName>
        <fullName evidence="3">Type VI secretion protein</fullName>
    </submittedName>
</protein>
<sequence length="59" mass="6511">MSQSSPPQFVYEKGLLWLELDDPRCHEPYGSARVSSTYAYGLSQVMTAGSISGRNASKR</sequence>
<organism evidence="3">
    <name type="scientific">Soboliphyme baturini</name>
    <dbReference type="NCBI Taxonomy" id="241478"/>
    <lineage>
        <taxon>Eukaryota</taxon>
        <taxon>Metazoa</taxon>
        <taxon>Ecdysozoa</taxon>
        <taxon>Nematoda</taxon>
        <taxon>Enoplea</taxon>
        <taxon>Dorylaimia</taxon>
        <taxon>Dioctophymatida</taxon>
        <taxon>Dioctophymatoidea</taxon>
        <taxon>Soboliphymatidae</taxon>
        <taxon>Soboliphyme</taxon>
    </lineage>
</organism>
<dbReference type="Proteomes" id="UP000270296">
    <property type="component" value="Unassembled WGS sequence"/>
</dbReference>
<gene>
    <name evidence="1" type="ORF">SBAD_LOCUS2193</name>
</gene>
<evidence type="ECO:0000313" key="1">
    <source>
        <dbReference type="EMBL" id="VDO96859.1"/>
    </source>
</evidence>
<dbReference type="EMBL" id="UZAM01007124">
    <property type="protein sequence ID" value="VDO96859.1"/>
    <property type="molecule type" value="Genomic_DNA"/>
</dbReference>
<dbReference type="AlphaFoldDB" id="A0A183IEZ9"/>
<reference evidence="3" key="1">
    <citation type="submission" date="2016-06" db="UniProtKB">
        <authorList>
            <consortium name="WormBaseParasite"/>
        </authorList>
    </citation>
    <scope>IDENTIFICATION</scope>
</reference>
<evidence type="ECO:0000313" key="2">
    <source>
        <dbReference type="Proteomes" id="UP000270296"/>
    </source>
</evidence>
<reference evidence="1 2" key="2">
    <citation type="submission" date="2018-11" db="EMBL/GenBank/DDBJ databases">
        <authorList>
            <consortium name="Pathogen Informatics"/>
        </authorList>
    </citation>
    <scope>NUCLEOTIDE SEQUENCE [LARGE SCALE GENOMIC DNA]</scope>
</reference>
<evidence type="ECO:0000313" key="3">
    <source>
        <dbReference type="WBParaSite" id="SBAD_0000229601-mRNA-1"/>
    </source>
</evidence>
<keyword evidence="2" id="KW-1185">Reference proteome</keyword>
<name>A0A183IEZ9_9BILA</name>
<proteinExistence type="predicted"/>
<dbReference type="WBParaSite" id="SBAD_0000229601-mRNA-1">
    <property type="protein sequence ID" value="SBAD_0000229601-mRNA-1"/>
    <property type="gene ID" value="SBAD_0000229601"/>
</dbReference>